<sequence>MHPSSFAHWSLSAARDLTLEAARDASNVRRAPTKELPSGQLKKLLDSRSERDVLEGLRRVITTM</sequence>
<dbReference type="InParanoid" id="B2WG15"/>
<evidence type="ECO:0000313" key="2">
    <source>
        <dbReference type="Proteomes" id="UP000001471"/>
    </source>
</evidence>
<dbReference type="Proteomes" id="UP000001471">
    <property type="component" value="Unassembled WGS sequence"/>
</dbReference>
<dbReference type="STRING" id="426418.B2WG15"/>
<gene>
    <name evidence="1" type="ORF">PTRG_08871</name>
</gene>
<name>B2WG15_PYRTR</name>
<reference evidence="2" key="1">
    <citation type="journal article" date="2013" name="G3 (Bethesda)">
        <title>Comparative genomics of a plant-pathogenic fungus, Pyrenophora tritici-repentis, reveals transduplication and the impact of repeat elements on pathogenicity and population divergence.</title>
        <authorList>
            <person name="Manning V.A."/>
            <person name="Pandelova I."/>
            <person name="Dhillon B."/>
            <person name="Wilhelm L.J."/>
            <person name="Goodwin S.B."/>
            <person name="Berlin A.M."/>
            <person name="Figueroa M."/>
            <person name="Freitag M."/>
            <person name="Hane J.K."/>
            <person name="Henrissat B."/>
            <person name="Holman W.H."/>
            <person name="Kodira C.D."/>
            <person name="Martin J."/>
            <person name="Oliver R.P."/>
            <person name="Robbertse B."/>
            <person name="Schackwitz W."/>
            <person name="Schwartz D.C."/>
            <person name="Spatafora J.W."/>
            <person name="Turgeon B.G."/>
            <person name="Yandava C."/>
            <person name="Young S."/>
            <person name="Zhou S."/>
            <person name="Zeng Q."/>
            <person name="Grigoriev I.V."/>
            <person name="Ma L.-J."/>
            <person name="Ciuffetti L.M."/>
        </authorList>
    </citation>
    <scope>NUCLEOTIDE SEQUENCE [LARGE SCALE GENOMIC DNA]</scope>
    <source>
        <strain evidence="2">Pt-1C-BFP</strain>
    </source>
</reference>
<dbReference type="HOGENOM" id="CLU_2868704_0_0_1"/>
<dbReference type="EMBL" id="DS231624">
    <property type="protein sequence ID" value="EDU41922.1"/>
    <property type="molecule type" value="Genomic_DNA"/>
</dbReference>
<accession>B2WG15</accession>
<protein>
    <submittedName>
        <fullName evidence="1">Uncharacterized protein</fullName>
    </submittedName>
</protein>
<dbReference type="AlphaFoldDB" id="B2WG15"/>
<proteinExistence type="predicted"/>
<evidence type="ECO:0000313" key="1">
    <source>
        <dbReference type="EMBL" id="EDU41922.1"/>
    </source>
</evidence>
<organism evidence="1 2">
    <name type="scientific">Pyrenophora tritici-repentis (strain Pt-1C-BFP)</name>
    <name type="common">Wheat tan spot fungus</name>
    <name type="synonym">Drechslera tritici-repentis</name>
    <dbReference type="NCBI Taxonomy" id="426418"/>
    <lineage>
        <taxon>Eukaryota</taxon>
        <taxon>Fungi</taxon>
        <taxon>Dikarya</taxon>
        <taxon>Ascomycota</taxon>
        <taxon>Pezizomycotina</taxon>
        <taxon>Dothideomycetes</taxon>
        <taxon>Pleosporomycetidae</taxon>
        <taxon>Pleosporales</taxon>
        <taxon>Pleosporineae</taxon>
        <taxon>Pleosporaceae</taxon>
        <taxon>Pyrenophora</taxon>
    </lineage>
</organism>